<dbReference type="Gene3D" id="3.40.50.300">
    <property type="entry name" value="P-loop containing nucleotide triphosphate hydrolases"/>
    <property type="match status" value="1"/>
</dbReference>
<gene>
    <name evidence="2" type="ORF">JOF35_000083</name>
</gene>
<keyword evidence="3" id="KW-1185">Reference proteome</keyword>
<reference evidence="2 3" key="1">
    <citation type="submission" date="2023-07" db="EMBL/GenBank/DDBJ databases">
        <title>Sequencing the genomes of 1000 actinobacteria strains.</title>
        <authorList>
            <person name="Klenk H.-P."/>
        </authorList>
    </citation>
    <scope>NUCLEOTIDE SEQUENCE [LARGE SCALE GENOMIC DNA]</scope>
    <source>
        <strain evidence="2 3">DSM 41600</strain>
    </source>
</reference>
<evidence type="ECO:0000256" key="1">
    <source>
        <dbReference type="SAM" id="MobiDB-lite"/>
    </source>
</evidence>
<dbReference type="Proteomes" id="UP001234880">
    <property type="component" value="Unassembled WGS sequence"/>
</dbReference>
<dbReference type="InterPro" id="IPR027417">
    <property type="entry name" value="P-loop_NTPase"/>
</dbReference>
<protein>
    <recommendedName>
        <fullName evidence="4">SF4 helicase domain-containing protein</fullName>
    </recommendedName>
</protein>
<evidence type="ECO:0000313" key="2">
    <source>
        <dbReference type="EMBL" id="MDP9607806.1"/>
    </source>
</evidence>
<sequence length="230" mass="24978">MQQEIDDDGGWGPPVEVLPSPWPELGELLHLSPGHFIGIGAAPGSREAEVGYDLALHAAAHGVRALLFAPSFPARNPVPNLTIQRRPTLSPETVEQDVASFAHLPDPVGLVVIDHFHLMTPVVPEPRYTDDPMDDPEDTQPADQAADTGRRLKMLAVNAAYHKPTVVVMARITPPADSNGPLALEHLGLAAELVYDTDTLLLLNRTTDTMDVHIAKDRFGPAPTRTTIRW</sequence>
<evidence type="ECO:0000313" key="3">
    <source>
        <dbReference type="Proteomes" id="UP001234880"/>
    </source>
</evidence>
<feature type="compositionally biased region" description="Acidic residues" evidence="1">
    <location>
        <begin position="131"/>
        <end position="140"/>
    </location>
</feature>
<feature type="region of interest" description="Disordered" evidence="1">
    <location>
        <begin position="126"/>
        <end position="146"/>
    </location>
</feature>
<dbReference type="EMBL" id="JAURUE010000001">
    <property type="protein sequence ID" value="MDP9607806.1"/>
    <property type="molecule type" value="Genomic_DNA"/>
</dbReference>
<name>A0ABT9KK00_9ACTN</name>
<dbReference type="RefSeq" id="WP_307109841.1">
    <property type="nucleotide sequence ID" value="NZ_JAURUE010000001.1"/>
</dbReference>
<comment type="caution">
    <text evidence="2">The sequence shown here is derived from an EMBL/GenBank/DDBJ whole genome shotgun (WGS) entry which is preliminary data.</text>
</comment>
<organism evidence="2 3">
    <name type="scientific">Streptomyces demainii</name>
    <dbReference type="NCBI Taxonomy" id="588122"/>
    <lineage>
        <taxon>Bacteria</taxon>
        <taxon>Bacillati</taxon>
        <taxon>Actinomycetota</taxon>
        <taxon>Actinomycetes</taxon>
        <taxon>Kitasatosporales</taxon>
        <taxon>Streptomycetaceae</taxon>
        <taxon>Streptomyces</taxon>
    </lineage>
</organism>
<accession>A0ABT9KK00</accession>
<proteinExistence type="predicted"/>
<dbReference type="SUPFAM" id="SSF52540">
    <property type="entry name" value="P-loop containing nucleoside triphosphate hydrolases"/>
    <property type="match status" value="1"/>
</dbReference>
<evidence type="ECO:0008006" key="4">
    <source>
        <dbReference type="Google" id="ProtNLM"/>
    </source>
</evidence>